<accession>I1D2D7</accession>
<feature type="region of interest" description="Disordered" evidence="1">
    <location>
        <begin position="1"/>
        <end position="23"/>
    </location>
</feature>
<evidence type="ECO:0000313" key="3">
    <source>
        <dbReference type="Proteomes" id="UP000005087"/>
    </source>
</evidence>
<proteinExistence type="predicted"/>
<evidence type="ECO:0000256" key="1">
    <source>
        <dbReference type="SAM" id="MobiDB-lite"/>
    </source>
</evidence>
<feature type="compositionally biased region" description="Polar residues" evidence="1">
    <location>
        <begin position="1"/>
        <end position="13"/>
    </location>
</feature>
<reference evidence="2 3" key="1">
    <citation type="submission" date="2011-09" db="EMBL/GenBank/DDBJ databases">
        <authorList>
            <consortium name="US DOE Joint Genome Institute (JGI-PGF)"/>
            <person name="Lucas S."/>
            <person name="Han J."/>
            <person name="Lapidus A."/>
            <person name="Cheng J.-F."/>
            <person name="Goodwin L."/>
            <person name="Pitluck S."/>
            <person name="Peters L."/>
            <person name="Land M.L."/>
            <person name="Hauser L."/>
            <person name="Brambilla E."/>
            <person name="Klenk H.-P."/>
            <person name="Woyke T.J."/>
        </authorList>
    </citation>
    <scope>NUCLEOTIDE SEQUENCE [LARGE SCALE GENOMIC DNA]</scope>
    <source>
        <strain evidence="2 3">K62</strain>
    </source>
</reference>
<dbReference type="HOGENOM" id="CLU_143964_0_0_11"/>
<name>I1D2D7_9PSEU</name>
<dbReference type="STRING" id="928724.SacglDRAFT_02212"/>
<organism evidence="2 3">
    <name type="scientific">Saccharomonospora glauca K62</name>
    <dbReference type="NCBI Taxonomy" id="928724"/>
    <lineage>
        <taxon>Bacteria</taxon>
        <taxon>Bacillati</taxon>
        <taxon>Actinomycetota</taxon>
        <taxon>Actinomycetes</taxon>
        <taxon>Pseudonocardiales</taxon>
        <taxon>Pseudonocardiaceae</taxon>
        <taxon>Saccharomonospora</taxon>
    </lineage>
</organism>
<sequence>MTDISTAPDTTPETSRDETVGAVRRTRAPEHCGWCGRRLGQSGAGRKRRYCGHACRQRAYERRSAVQRGGLPADAVVLSASELAALQDRLFQLRCAAEDIATAAREGAHAHELCALADELARAARDLERLR</sequence>
<evidence type="ECO:0000313" key="2">
    <source>
        <dbReference type="EMBL" id="EIE99111.1"/>
    </source>
</evidence>
<dbReference type="RefSeq" id="WP_005464449.1">
    <property type="nucleotide sequence ID" value="NZ_CM001484.1"/>
</dbReference>
<dbReference type="EMBL" id="CM001484">
    <property type="protein sequence ID" value="EIE99111.1"/>
    <property type="molecule type" value="Genomic_DNA"/>
</dbReference>
<protein>
    <submittedName>
        <fullName evidence="2">Uncharacterized protein</fullName>
    </submittedName>
</protein>
<dbReference type="eggNOG" id="ENOG5033065">
    <property type="taxonomic scope" value="Bacteria"/>
</dbReference>
<gene>
    <name evidence="2" type="ORF">SacglDRAFT_02212</name>
</gene>
<reference evidence="3" key="2">
    <citation type="submission" date="2012-01" db="EMBL/GenBank/DDBJ databases">
        <title>Noncontiguous Finished sequence of chromosome of Saccharomonospora glauca K62.</title>
        <authorList>
            <consortium name="US DOE Joint Genome Institute"/>
            <person name="Lucas S."/>
            <person name="Han J."/>
            <person name="Lapidus A."/>
            <person name="Cheng J.-F."/>
            <person name="Goodwin L."/>
            <person name="Pitluck S."/>
            <person name="Peters L."/>
            <person name="Mikhailova N."/>
            <person name="Held B."/>
            <person name="Detter J.C."/>
            <person name="Han C."/>
            <person name="Tapia R."/>
            <person name="Land M."/>
            <person name="Hauser L."/>
            <person name="Kyrpides N."/>
            <person name="Ivanova N."/>
            <person name="Pagani I."/>
            <person name="Brambilla E.-M."/>
            <person name="Klenk H.-P."/>
            <person name="Woyke T."/>
        </authorList>
    </citation>
    <scope>NUCLEOTIDE SEQUENCE [LARGE SCALE GENOMIC DNA]</scope>
    <source>
        <strain evidence="3">K62</strain>
    </source>
</reference>
<dbReference type="AlphaFoldDB" id="I1D2D7"/>
<dbReference type="Proteomes" id="UP000005087">
    <property type="component" value="Chromosome"/>
</dbReference>
<keyword evidence="3" id="KW-1185">Reference proteome</keyword>